<evidence type="ECO:0000256" key="3">
    <source>
        <dbReference type="ARBA" id="ARBA00022723"/>
    </source>
</evidence>
<evidence type="ECO:0000313" key="13">
    <source>
        <dbReference type="EMBL" id="KAL0071056.1"/>
    </source>
</evidence>
<evidence type="ECO:0000256" key="9">
    <source>
        <dbReference type="PROSITE-ProRule" id="PRU10132"/>
    </source>
</evidence>
<dbReference type="Proteomes" id="UP001437256">
    <property type="component" value="Unassembled WGS sequence"/>
</dbReference>
<dbReference type="Pfam" id="PF10585">
    <property type="entry name" value="UBA_E1_SCCH"/>
    <property type="match status" value="1"/>
</dbReference>
<feature type="domain" description="Ubiquitin-activating enzyme SCCH" evidence="12">
    <location>
        <begin position="336"/>
        <end position="403"/>
    </location>
</feature>
<feature type="region of interest" description="Disordered" evidence="10">
    <location>
        <begin position="556"/>
        <end position="623"/>
    </location>
</feature>
<evidence type="ECO:0000256" key="1">
    <source>
        <dbReference type="ARBA" id="ARBA00004718"/>
    </source>
</evidence>
<dbReference type="SUPFAM" id="SSF69572">
    <property type="entry name" value="Activating enzymes of the ubiquitin-like proteins"/>
    <property type="match status" value="1"/>
</dbReference>
<keyword evidence="14" id="KW-1185">Reference proteome</keyword>
<feature type="compositionally biased region" description="Polar residues" evidence="10">
    <location>
        <begin position="307"/>
        <end position="325"/>
    </location>
</feature>
<organism evidence="13 14">
    <name type="scientific">Marasmius tenuissimus</name>
    <dbReference type="NCBI Taxonomy" id="585030"/>
    <lineage>
        <taxon>Eukaryota</taxon>
        <taxon>Fungi</taxon>
        <taxon>Dikarya</taxon>
        <taxon>Basidiomycota</taxon>
        <taxon>Agaricomycotina</taxon>
        <taxon>Agaricomycetes</taxon>
        <taxon>Agaricomycetidae</taxon>
        <taxon>Agaricales</taxon>
        <taxon>Marasmiineae</taxon>
        <taxon>Marasmiaceae</taxon>
        <taxon>Marasmius</taxon>
    </lineage>
</organism>
<dbReference type="InterPro" id="IPR035985">
    <property type="entry name" value="Ubiquitin-activating_enz"/>
</dbReference>
<dbReference type="Gene3D" id="3.50.50.80">
    <property type="entry name" value="Ubiquitin-activating enzyme E1, inactive adenylation domain, subdomain 1"/>
    <property type="match status" value="1"/>
</dbReference>
<dbReference type="Pfam" id="PF00899">
    <property type="entry name" value="ThiF"/>
    <property type="match status" value="1"/>
</dbReference>
<gene>
    <name evidence="13" type="primary">UBA2</name>
    <name evidence="13" type="ORF">AAF712_001614</name>
</gene>
<dbReference type="InterPro" id="IPR019572">
    <property type="entry name" value="UBA_E1_SCCH"/>
</dbReference>
<dbReference type="GO" id="GO:0004839">
    <property type="term" value="F:ubiquitin activating enzyme activity"/>
    <property type="evidence" value="ECO:0007669"/>
    <property type="project" value="UniProtKB-EC"/>
</dbReference>
<comment type="similarity">
    <text evidence="2 8">Belongs to the ubiquitin-activating E1 family.</text>
</comment>
<evidence type="ECO:0000256" key="5">
    <source>
        <dbReference type="ARBA" id="ARBA00022786"/>
    </source>
</evidence>
<keyword evidence="3 8" id="KW-0479">Metal-binding</keyword>
<proteinExistence type="inferred from homology"/>
<name>A0ABR3ACG9_9AGAR</name>
<dbReference type="PANTHER" id="PTHR10953:SF5">
    <property type="entry name" value="SUMO-ACTIVATING ENZYME SUBUNIT 2"/>
    <property type="match status" value="1"/>
</dbReference>
<dbReference type="InterPro" id="IPR030661">
    <property type="entry name" value="Uba2"/>
</dbReference>
<evidence type="ECO:0000256" key="4">
    <source>
        <dbReference type="ARBA" id="ARBA00022741"/>
    </source>
</evidence>
<evidence type="ECO:0000313" key="14">
    <source>
        <dbReference type="Proteomes" id="UP001437256"/>
    </source>
</evidence>
<keyword evidence="7 8" id="KW-0067">ATP-binding</keyword>
<evidence type="ECO:0000259" key="11">
    <source>
        <dbReference type="Pfam" id="PF00899"/>
    </source>
</evidence>
<dbReference type="InterPro" id="IPR033127">
    <property type="entry name" value="UBQ-activ_enz_E1_Cys_AS"/>
</dbReference>
<evidence type="ECO:0000256" key="10">
    <source>
        <dbReference type="SAM" id="MobiDB-lite"/>
    </source>
</evidence>
<keyword evidence="13" id="KW-0436">Ligase</keyword>
<dbReference type="InterPro" id="IPR045886">
    <property type="entry name" value="ThiF/MoeB/HesA"/>
</dbReference>
<evidence type="ECO:0000256" key="8">
    <source>
        <dbReference type="PIRNR" id="PIRNR039133"/>
    </source>
</evidence>
<evidence type="ECO:0000256" key="6">
    <source>
        <dbReference type="ARBA" id="ARBA00022833"/>
    </source>
</evidence>
<dbReference type="PANTHER" id="PTHR10953">
    <property type="entry name" value="UBIQUITIN-ACTIVATING ENZYME E1"/>
    <property type="match status" value="1"/>
</dbReference>
<comment type="caution">
    <text evidence="13">The sequence shown here is derived from an EMBL/GenBank/DDBJ whole genome shotgun (WGS) entry which is preliminary data.</text>
</comment>
<evidence type="ECO:0000259" key="12">
    <source>
        <dbReference type="Pfam" id="PF10585"/>
    </source>
</evidence>
<comment type="pathway">
    <text evidence="1 8">Protein modification; protein sumoylation.</text>
</comment>
<dbReference type="InterPro" id="IPR042449">
    <property type="entry name" value="Ub-E1_IAD_1"/>
</dbReference>
<feature type="active site" description="Glycyl thioester intermediate" evidence="9">
    <location>
        <position position="181"/>
    </location>
</feature>
<dbReference type="PROSITE" id="PS00865">
    <property type="entry name" value="UBIQUITIN_ACTIVAT_2"/>
    <property type="match status" value="1"/>
</dbReference>
<evidence type="ECO:0000256" key="2">
    <source>
        <dbReference type="ARBA" id="ARBA00005673"/>
    </source>
</evidence>
<feature type="compositionally biased region" description="Pro residues" evidence="10">
    <location>
        <begin position="557"/>
        <end position="570"/>
    </location>
</feature>
<protein>
    <recommendedName>
        <fullName evidence="8">Ubiquitin-activating enzyme E1-like</fullName>
    </recommendedName>
</protein>
<feature type="domain" description="THIF-type NAD/FAD binding fold" evidence="11">
    <location>
        <begin position="14"/>
        <end position="464"/>
    </location>
</feature>
<dbReference type="PIRSF" id="PIRSF039133">
    <property type="entry name" value="SUMO_E1B"/>
    <property type="match status" value="1"/>
</dbReference>
<reference evidence="13 14" key="1">
    <citation type="submission" date="2024-05" db="EMBL/GenBank/DDBJ databases">
        <title>A draft genome resource for the thread blight pathogen Marasmius tenuissimus strain MS-2.</title>
        <authorList>
            <person name="Yulfo-Soto G.E."/>
            <person name="Baruah I.K."/>
            <person name="Amoako-Attah I."/>
            <person name="Bukari Y."/>
            <person name="Meinhardt L.W."/>
            <person name="Bailey B.A."/>
            <person name="Cohen S.P."/>
        </authorList>
    </citation>
    <scope>NUCLEOTIDE SEQUENCE [LARGE SCALE GENOMIC DNA]</scope>
    <source>
        <strain evidence="13 14">MS-2</strain>
    </source>
</reference>
<sequence>MSTAKARSAHAKAILGPELHARLASTKILLVGAGGIGCELLKNVVLTGFGEITLLDLDTIDLSNLNRQFLFRKKDVKQSKALVAAQSAAPFNPDVRIKPIHANIKEPEFDVQWFRGFDIVLNALDNLDARRHVNKMCMAAQVPLVESGTAGYLGQVQPLMKDVTECFDCVPKPTPKTFPVCTIRSTPSQPIHCIVWSKTYLMGQLFGEDEDAGSELDDAEKQGENAQEIATLRKEALAFQAVRQALRSPNSKDAAAKMVFQKIFDSDIRNLLVMSDMWRTRTPPTPLDFDKIVEGSSDPPKTHSEAMHTSVNGSDPMPNGQTNGKAPSGKGQPSLKDQRTLSLKDNLLLFVSSTERLAARLQAGEETISFDKDDDDTLDFVTAASNLRSTAYGIQVKTRWEVKEMAGNIIPAIATTNAIIAGLIVLQALHLLRRSYDKLRNVYIQFKPAVPLSTVNLSPPNPACGICRDTYTSVLCDPSRATLGDVVKGVLGDDDREVSVYEDKRVLSDPDWDDNNDRTLESLNVTRGNFLSIVDEEGEWGTISVAIGLLPESHPAGAPPFVLPDPPPQPSRKEKPNLPPPSTPPRASLKRSAPDDSDIVESEPSAKRMKADVLASPSKKRRLEEDGLVLMDSATDVLDDNVIEID</sequence>
<accession>A0ABR3ACG9</accession>
<dbReference type="InterPro" id="IPR023318">
    <property type="entry name" value="Ub_act_enz_dom_a_sf"/>
</dbReference>
<comment type="subunit">
    <text evidence="8">Heterodimer.</text>
</comment>
<keyword evidence="4 8" id="KW-0547">Nucleotide-binding</keyword>
<keyword evidence="5 8" id="KW-0833">Ubl conjugation pathway</keyword>
<dbReference type="Gene3D" id="3.10.290.20">
    <property type="entry name" value="Ubiquitin-like 2 activating enzyme e1b. Chain: B, domain 3"/>
    <property type="match status" value="1"/>
</dbReference>
<dbReference type="Gene3D" id="1.10.10.520">
    <property type="entry name" value="Ubiquitin activating enzymes (Uba3). Chain: B, domain 2"/>
    <property type="match status" value="1"/>
</dbReference>
<feature type="region of interest" description="Disordered" evidence="10">
    <location>
        <begin position="283"/>
        <end position="336"/>
    </location>
</feature>
<dbReference type="InterPro" id="IPR000594">
    <property type="entry name" value="ThiF_NAD_FAD-bd"/>
</dbReference>
<dbReference type="EMBL" id="JBBXMP010000004">
    <property type="protein sequence ID" value="KAL0071056.1"/>
    <property type="molecule type" value="Genomic_DNA"/>
</dbReference>
<evidence type="ECO:0000256" key="7">
    <source>
        <dbReference type="ARBA" id="ARBA00022840"/>
    </source>
</evidence>
<keyword evidence="6 8" id="KW-0862">Zinc</keyword>